<accession>A0A2M7CIF7</accession>
<proteinExistence type="predicted"/>
<reference evidence="2" key="1">
    <citation type="submission" date="2017-09" db="EMBL/GenBank/DDBJ databases">
        <title>Depth-based differentiation of microbial function through sediment-hosted aquifers and enrichment of novel symbionts in the deep terrestrial subsurface.</title>
        <authorList>
            <person name="Probst A.J."/>
            <person name="Ladd B."/>
            <person name="Jarett J.K."/>
            <person name="Geller-Mcgrath D.E."/>
            <person name="Sieber C.M.K."/>
            <person name="Emerson J.B."/>
            <person name="Anantharaman K."/>
            <person name="Thomas B.C."/>
            <person name="Malmstrom R."/>
            <person name="Stieglmeier M."/>
            <person name="Klingl A."/>
            <person name="Woyke T."/>
            <person name="Ryan C.M."/>
            <person name="Banfield J.F."/>
        </authorList>
    </citation>
    <scope>NUCLEOTIDE SEQUENCE [LARGE SCALE GENOMIC DNA]</scope>
</reference>
<name>A0A2M7CIF7_9BACT</name>
<dbReference type="EMBL" id="PEUM01000049">
    <property type="protein sequence ID" value="PIV25413.1"/>
    <property type="molecule type" value="Genomic_DNA"/>
</dbReference>
<protein>
    <submittedName>
        <fullName evidence="1">Uncharacterized protein</fullName>
    </submittedName>
</protein>
<dbReference type="Proteomes" id="UP000229966">
    <property type="component" value="Unassembled WGS sequence"/>
</dbReference>
<gene>
    <name evidence="1" type="ORF">COS38_01745</name>
</gene>
<evidence type="ECO:0000313" key="2">
    <source>
        <dbReference type="Proteomes" id="UP000229966"/>
    </source>
</evidence>
<comment type="caution">
    <text evidence="1">The sequence shown here is derived from an EMBL/GenBank/DDBJ whole genome shotgun (WGS) entry which is preliminary data.</text>
</comment>
<organism evidence="1 2">
    <name type="scientific">Candidatus Berkelbacteria bacterium CG03_land_8_20_14_0_80_40_36</name>
    <dbReference type="NCBI Taxonomy" id="1974509"/>
    <lineage>
        <taxon>Bacteria</taxon>
        <taxon>Candidatus Berkelbacteria</taxon>
    </lineage>
</organism>
<evidence type="ECO:0000313" key="1">
    <source>
        <dbReference type="EMBL" id="PIV25413.1"/>
    </source>
</evidence>
<sequence length="68" mass="7849">MDHTRNECKNESQRYSVYANFSDNTSAINGCLTNKILVNFVYFFDMMIDAVKYKFANSTDKATETGHH</sequence>
<dbReference type="AlphaFoldDB" id="A0A2M7CIF7"/>